<dbReference type="GO" id="GO:0017061">
    <property type="term" value="F:S-methyl-5-thioadenosine phosphorylase activity"/>
    <property type="evidence" value="ECO:0007669"/>
    <property type="project" value="UniProtKB-EC"/>
</dbReference>
<dbReference type="InterPro" id="IPR038371">
    <property type="entry name" value="Cu_polyphenol_OxRdtase_sf"/>
</dbReference>
<evidence type="ECO:0000256" key="1">
    <source>
        <dbReference type="ARBA" id="ARBA00000553"/>
    </source>
</evidence>
<keyword evidence="12" id="KW-1185">Reference proteome</keyword>
<evidence type="ECO:0000256" key="5">
    <source>
        <dbReference type="ARBA" id="ARBA00022801"/>
    </source>
</evidence>
<dbReference type="EMBL" id="CP000507">
    <property type="protein sequence ID" value="ABM00807.1"/>
    <property type="molecule type" value="Genomic_DNA"/>
</dbReference>
<accession>A1S8V0</accession>
<evidence type="ECO:0000256" key="10">
    <source>
        <dbReference type="RuleBase" id="RU361274"/>
    </source>
</evidence>
<evidence type="ECO:0000256" key="3">
    <source>
        <dbReference type="ARBA" id="ARBA00022679"/>
    </source>
</evidence>
<gene>
    <name evidence="11" type="ordered locus">Sama_2604</name>
</gene>
<proteinExistence type="inferred from homology"/>
<comment type="catalytic activity">
    <reaction evidence="8">
        <text>adenosine + phosphate = alpha-D-ribose 1-phosphate + adenine</text>
        <dbReference type="Rhea" id="RHEA:27642"/>
        <dbReference type="ChEBI" id="CHEBI:16335"/>
        <dbReference type="ChEBI" id="CHEBI:16708"/>
        <dbReference type="ChEBI" id="CHEBI:43474"/>
        <dbReference type="ChEBI" id="CHEBI:57720"/>
        <dbReference type="EC" id="2.4.2.1"/>
    </reaction>
    <physiologicalReaction direction="left-to-right" evidence="8">
        <dbReference type="Rhea" id="RHEA:27643"/>
    </physiologicalReaction>
</comment>
<dbReference type="HOGENOM" id="CLU_065784_1_1_6"/>
<keyword evidence="3" id="KW-0808">Transferase</keyword>
<dbReference type="eggNOG" id="COG1496">
    <property type="taxonomic scope" value="Bacteria"/>
</dbReference>
<evidence type="ECO:0000313" key="12">
    <source>
        <dbReference type="Proteomes" id="UP000009175"/>
    </source>
</evidence>
<comment type="catalytic activity">
    <reaction evidence="1">
        <text>inosine + phosphate = alpha-D-ribose 1-phosphate + hypoxanthine</text>
        <dbReference type="Rhea" id="RHEA:27646"/>
        <dbReference type="ChEBI" id="CHEBI:17368"/>
        <dbReference type="ChEBI" id="CHEBI:17596"/>
        <dbReference type="ChEBI" id="CHEBI:43474"/>
        <dbReference type="ChEBI" id="CHEBI:57720"/>
        <dbReference type="EC" id="2.4.2.1"/>
    </reaction>
    <physiologicalReaction direction="left-to-right" evidence="1">
        <dbReference type="Rhea" id="RHEA:27647"/>
    </physiologicalReaction>
</comment>
<evidence type="ECO:0000256" key="2">
    <source>
        <dbReference type="ARBA" id="ARBA00007353"/>
    </source>
</evidence>
<comment type="catalytic activity">
    <reaction evidence="7">
        <text>adenosine + H2O + H(+) = inosine + NH4(+)</text>
        <dbReference type="Rhea" id="RHEA:24408"/>
        <dbReference type="ChEBI" id="CHEBI:15377"/>
        <dbReference type="ChEBI" id="CHEBI:15378"/>
        <dbReference type="ChEBI" id="CHEBI:16335"/>
        <dbReference type="ChEBI" id="CHEBI:17596"/>
        <dbReference type="ChEBI" id="CHEBI:28938"/>
        <dbReference type="EC" id="3.5.4.4"/>
    </reaction>
    <physiologicalReaction direction="left-to-right" evidence="7">
        <dbReference type="Rhea" id="RHEA:24409"/>
    </physiologicalReaction>
</comment>
<dbReference type="InterPro" id="IPR011324">
    <property type="entry name" value="Cytotoxic_necrot_fac-like_cat"/>
</dbReference>
<keyword evidence="5" id="KW-0378">Hydrolase</keyword>
<dbReference type="Proteomes" id="UP000009175">
    <property type="component" value="Chromosome"/>
</dbReference>
<dbReference type="CDD" id="cd16833">
    <property type="entry name" value="YfiH"/>
    <property type="match status" value="1"/>
</dbReference>
<evidence type="ECO:0000256" key="7">
    <source>
        <dbReference type="ARBA" id="ARBA00047989"/>
    </source>
</evidence>
<evidence type="ECO:0000256" key="6">
    <source>
        <dbReference type="ARBA" id="ARBA00022833"/>
    </source>
</evidence>
<organism evidence="11 12">
    <name type="scientific">Shewanella amazonensis (strain ATCC BAA-1098 / SB2B)</name>
    <dbReference type="NCBI Taxonomy" id="326297"/>
    <lineage>
        <taxon>Bacteria</taxon>
        <taxon>Pseudomonadati</taxon>
        <taxon>Pseudomonadota</taxon>
        <taxon>Gammaproteobacteria</taxon>
        <taxon>Alteromonadales</taxon>
        <taxon>Shewanellaceae</taxon>
        <taxon>Shewanella</taxon>
    </lineage>
</organism>
<evidence type="ECO:0000313" key="11">
    <source>
        <dbReference type="EMBL" id="ABM00807.1"/>
    </source>
</evidence>
<protein>
    <recommendedName>
        <fullName evidence="10">Purine nucleoside phosphorylase</fullName>
    </recommendedName>
</protein>
<dbReference type="NCBIfam" id="TIGR00726">
    <property type="entry name" value="peptidoglycan editing factor PgeF"/>
    <property type="match status" value="1"/>
</dbReference>
<sequence>MLRPHWPLPLGVNLAFTDRKGGISEPPYDSLNLGLHVGDDSARVAFNRRELVAALALPAEPLWLEQVHGTKVYLADGKQQDYGNISAAAPGGIKPPVADASYTKSAGTVCAVMTADCLPVLFASADGREVAAAHAGWRGLCDGVLEQTLACFVVPTEQIYAYLGPAIGPQAFEVGAEVRDVFMAQDPGSEVCFKASGHNKYLANLFSLAKRRLMHAGVVQCFSTDICTYSHPNDYFSYRRDGVTGRMASLIWRD</sequence>
<dbReference type="InterPro" id="IPR003730">
    <property type="entry name" value="Cu_polyphenol_OxRdtase"/>
</dbReference>
<evidence type="ECO:0000256" key="4">
    <source>
        <dbReference type="ARBA" id="ARBA00022723"/>
    </source>
</evidence>
<dbReference type="AlphaFoldDB" id="A1S8V0"/>
<dbReference type="PANTHER" id="PTHR30616:SF2">
    <property type="entry name" value="PURINE NUCLEOSIDE PHOSPHORYLASE LACC1"/>
    <property type="match status" value="1"/>
</dbReference>
<dbReference type="OrthoDB" id="4279at2"/>
<evidence type="ECO:0000256" key="8">
    <source>
        <dbReference type="ARBA" id="ARBA00048968"/>
    </source>
</evidence>
<dbReference type="RefSeq" id="WP_011760712.1">
    <property type="nucleotide sequence ID" value="NC_008700.1"/>
</dbReference>
<dbReference type="PANTHER" id="PTHR30616">
    <property type="entry name" value="UNCHARACTERIZED PROTEIN YFIH"/>
    <property type="match status" value="1"/>
</dbReference>
<reference evidence="11 12" key="1">
    <citation type="submission" date="2006-12" db="EMBL/GenBank/DDBJ databases">
        <title>Complete sequence of Shewanella amazonensis SB2B.</title>
        <authorList>
            <consortium name="US DOE Joint Genome Institute"/>
            <person name="Copeland A."/>
            <person name="Lucas S."/>
            <person name="Lapidus A."/>
            <person name="Barry K."/>
            <person name="Detter J.C."/>
            <person name="Glavina del Rio T."/>
            <person name="Hammon N."/>
            <person name="Israni S."/>
            <person name="Dalin E."/>
            <person name="Tice H."/>
            <person name="Pitluck S."/>
            <person name="Munk A.C."/>
            <person name="Brettin T."/>
            <person name="Bruce D."/>
            <person name="Han C."/>
            <person name="Tapia R."/>
            <person name="Gilna P."/>
            <person name="Schmutz J."/>
            <person name="Larimer F."/>
            <person name="Land M."/>
            <person name="Hauser L."/>
            <person name="Kyrpides N."/>
            <person name="Mikhailova N."/>
            <person name="Fredrickson J."/>
            <person name="Richardson P."/>
        </authorList>
    </citation>
    <scope>NUCLEOTIDE SEQUENCE [LARGE SCALE GENOMIC DNA]</scope>
    <source>
        <strain evidence="12">ATCC BAA-1098 / SB2B</strain>
    </source>
</reference>
<dbReference type="STRING" id="326297.Sama_2604"/>
<dbReference type="Gene3D" id="3.60.140.10">
    <property type="entry name" value="CNF1/YfiH-like putative cysteine hydrolases"/>
    <property type="match status" value="1"/>
</dbReference>
<comment type="similarity">
    <text evidence="2 10">Belongs to the purine nucleoside phosphorylase YfiH/LACC1 family.</text>
</comment>
<name>A1S8V0_SHEAM</name>
<dbReference type="Pfam" id="PF02578">
    <property type="entry name" value="Cu-oxidase_4"/>
    <property type="match status" value="1"/>
</dbReference>
<evidence type="ECO:0000256" key="9">
    <source>
        <dbReference type="ARBA" id="ARBA00049893"/>
    </source>
</evidence>
<comment type="catalytic activity">
    <reaction evidence="9">
        <text>S-methyl-5'-thioadenosine + phosphate = 5-(methylsulfanyl)-alpha-D-ribose 1-phosphate + adenine</text>
        <dbReference type="Rhea" id="RHEA:11852"/>
        <dbReference type="ChEBI" id="CHEBI:16708"/>
        <dbReference type="ChEBI" id="CHEBI:17509"/>
        <dbReference type="ChEBI" id="CHEBI:43474"/>
        <dbReference type="ChEBI" id="CHEBI:58533"/>
        <dbReference type="EC" id="2.4.2.28"/>
    </reaction>
    <physiologicalReaction direction="left-to-right" evidence="9">
        <dbReference type="Rhea" id="RHEA:11853"/>
    </physiologicalReaction>
</comment>
<dbReference type="KEGG" id="saz:Sama_2604"/>
<dbReference type="GO" id="GO:0005507">
    <property type="term" value="F:copper ion binding"/>
    <property type="evidence" value="ECO:0007669"/>
    <property type="project" value="TreeGrafter"/>
</dbReference>
<dbReference type="GO" id="GO:0016787">
    <property type="term" value="F:hydrolase activity"/>
    <property type="evidence" value="ECO:0007669"/>
    <property type="project" value="UniProtKB-KW"/>
</dbReference>
<keyword evidence="6" id="KW-0862">Zinc</keyword>
<dbReference type="SUPFAM" id="SSF64438">
    <property type="entry name" value="CNF1/YfiH-like putative cysteine hydrolases"/>
    <property type="match status" value="1"/>
</dbReference>
<keyword evidence="4" id="KW-0479">Metal-binding</keyword>